<sequence length="195" mass="21764">MTIDGAAERERAPRLEQLGTRLRASRRTHGLTMREVAARTGISQPFLSQIERGQAAPSLTTMFTLAELYGVTPEMLLADDVPDVVDVIRSTETPMYRVTDDEHSAHRRALIDGSVMTVSEYLAEPGDELGGFYESKGVEFINVLEGGLIVEIEDAPPHHLRAGDSIRYPSHMRHRWKQDGPVRTRFVHVITGQDS</sequence>
<evidence type="ECO:0000313" key="4">
    <source>
        <dbReference type="Proteomes" id="UP000011863"/>
    </source>
</evidence>
<dbReference type="InterPro" id="IPR013096">
    <property type="entry name" value="Cupin_2"/>
</dbReference>
<dbReference type="InterPro" id="IPR011051">
    <property type="entry name" value="RmlC_Cupin_sf"/>
</dbReference>
<keyword evidence="1 3" id="KW-0238">DNA-binding</keyword>
<dbReference type="PANTHER" id="PTHR46797:SF1">
    <property type="entry name" value="METHYLPHOSPHONATE SYNTHASE"/>
    <property type="match status" value="1"/>
</dbReference>
<gene>
    <name evidence="3" type="ORF">YM304_06030</name>
</gene>
<proteinExistence type="predicted"/>
<organism evidence="3 4">
    <name type="scientific">Ilumatobacter coccineus (strain NBRC 103263 / KCTC 29153 / YM16-304)</name>
    <dbReference type="NCBI Taxonomy" id="1313172"/>
    <lineage>
        <taxon>Bacteria</taxon>
        <taxon>Bacillati</taxon>
        <taxon>Actinomycetota</taxon>
        <taxon>Acidimicrobiia</taxon>
        <taxon>Acidimicrobiales</taxon>
        <taxon>Ilumatobacteraceae</taxon>
        <taxon>Ilumatobacter</taxon>
    </lineage>
</organism>
<dbReference type="KEGG" id="aym:YM304_06030"/>
<dbReference type="GO" id="GO:0005829">
    <property type="term" value="C:cytosol"/>
    <property type="evidence" value="ECO:0007669"/>
    <property type="project" value="TreeGrafter"/>
</dbReference>
<name>A0A6C7E0Y8_ILUCY</name>
<dbReference type="InterPro" id="IPR001387">
    <property type="entry name" value="Cro/C1-type_HTH"/>
</dbReference>
<dbReference type="SMART" id="SM00530">
    <property type="entry name" value="HTH_XRE"/>
    <property type="match status" value="1"/>
</dbReference>
<dbReference type="CDD" id="cd00093">
    <property type="entry name" value="HTH_XRE"/>
    <property type="match status" value="1"/>
</dbReference>
<evidence type="ECO:0000256" key="1">
    <source>
        <dbReference type="ARBA" id="ARBA00023125"/>
    </source>
</evidence>
<dbReference type="InterPro" id="IPR050807">
    <property type="entry name" value="TransReg_Diox_bact_type"/>
</dbReference>
<keyword evidence="4" id="KW-1185">Reference proteome</keyword>
<dbReference type="Pfam" id="PF07883">
    <property type="entry name" value="Cupin_2"/>
    <property type="match status" value="1"/>
</dbReference>
<dbReference type="Gene3D" id="1.10.260.40">
    <property type="entry name" value="lambda repressor-like DNA-binding domains"/>
    <property type="match status" value="1"/>
</dbReference>
<dbReference type="GO" id="GO:0003677">
    <property type="term" value="F:DNA binding"/>
    <property type="evidence" value="ECO:0007669"/>
    <property type="project" value="UniProtKB-KW"/>
</dbReference>
<dbReference type="SUPFAM" id="SSF47413">
    <property type="entry name" value="lambda repressor-like DNA-binding domains"/>
    <property type="match status" value="1"/>
</dbReference>
<dbReference type="Proteomes" id="UP000011863">
    <property type="component" value="Chromosome"/>
</dbReference>
<dbReference type="EMBL" id="AP012057">
    <property type="protein sequence ID" value="BAN00917.1"/>
    <property type="molecule type" value="Genomic_DNA"/>
</dbReference>
<dbReference type="Pfam" id="PF01381">
    <property type="entry name" value="HTH_3"/>
    <property type="match status" value="1"/>
</dbReference>
<dbReference type="RefSeq" id="WP_015440165.1">
    <property type="nucleotide sequence ID" value="NC_020520.1"/>
</dbReference>
<dbReference type="CDD" id="cd02209">
    <property type="entry name" value="cupin_XRE_C"/>
    <property type="match status" value="1"/>
</dbReference>
<dbReference type="GO" id="GO:0003700">
    <property type="term" value="F:DNA-binding transcription factor activity"/>
    <property type="evidence" value="ECO:0007669"/>
    <property type="project" value="TreeGrafter"/>
</dbReference>
<accession>A0A6C7E0Y8</accession>
<dbReference type="InterPro" id="IPR014710">
    <property type="entry name" value="RmlC-like_jellyroll"/>
</dbReference>
<feature type="domain" description="HTH cro/C1-type" evidence="2">
    <location>
        <begin position="22"/>
        <end position="76"/>
    </location>
</feature>
<dbReference type="PROSITE" id="PS50943">
    <property type="entry name" value="HTH_CROC1"/>
    <property type="match status" value="1"/>
</dbReference>
<reference evidence="3 4" key="1">
    <citation type="journal article" date="2013" name="Int. J. Syst. Evol. Microbiol.">
        <title>Ilumatobacter nonamiense sp. nov. and Ilumatobacter coccineum sp. nov., isolated from seashore sand.</title>
        <authorList>
            <person name="Matsumoto A."/>
            <person name="Kasai H."/>
            <person name="Matsuo Y."/>
            <person name="Shizuri Y."/>
            <person name="Ichikawa N."/>
            <person name="Fujita N."/>
            <person name="Omura S."/>
            <person name="Takahashi Y."/>
        </authorList>
    </citation>
    <scope>NUCLEOTIDE SEQUENCE [LARGE SCALE GENOMIC DNA]</scope>
    <source>
        <strain evidence="4">NBRC 103263 / KCTC 29153 / YM16-304</strain>
    </source>
</reference>
<protein>
    <submittedName>
        <fullName evidence="3">Putative Xre family DNA-binding protein</fullName>
    </submittedName>
</protein>
<dbReference type="SUPFAM" id="SSF51182">
    <property type="entry name" value="RmlC-like cupins"/>
    <property type="match status" value="1"/>
</dbReference>
<dbReference type="InterPro" id="IPR010982">
    <property type="entry name" value="Lambda_DNA-bd_dom_sf"/>
</dbReference>
<evidence type="ECO:0000259" key="2">
    <source>
        <dbReference type="PROSITE" id="PS50943"/>
    </source>
</evidence>
<dbReference type="PANTHER" id="PTHR46797">
    <property type="entry name" value="HTH-TYPE TRANSCRIPTIONAL REGULATOR"/>
    <property type="match status" value="1"/>
</dbReference>
<dbReference type="Gene3D" id="2.60.120.10">
    <property type="entry name" value="Jelly Rolls"/>
    <property type="match status" value="1"/>
</dbReference>
<dbReference type="OrthoDB" id="5114244at2"/>
<dbReference type="AlphaFoldDB" id="A0A6C7E0Y8"/>
<evidence type="ECO:0000313" key="3">
    <source>
        <dbReference type="EMBL" id="BAN00917.1"/>
    </source>
</evidence>